<dbReference type="SUPFAM" id="SSF88713">
    <property type="entry name" value="Glycoside hydrolase/deacetylase"/>
    <property type="match status" value="1"/>
</dbReference>
<dbReference type="CDD" id="cd11374">
    <property type="entry name" value="CE4_u10"/>
    <property type="match status" value="1"/>
</dbReference>
<dbReference type="InterPro" id="IPR011330">
    <property type="entry name" value="Glyco_hydro/deAcase_b/a-brl"/>
</dbReference>
<dbReference type="GO" id="GO:0005975">
    <property type="term" value="P:carbohydrate metabolic process"/>
    <property type="evidence" value="ECO:0007669"/>
    <property type="project" value="InterPro"/>
</dbReference>
<dbReference type="OrthoDB" id="9763050at2"/>
<gene>
    <name evidence="1" type="ORF">ETD83_39190</name>
</gene>
<name>A0A5C4IZM2_9ACTN</name>
<evidence type="ECO:0000313" key="1">
    <source>
        <dbReference type="EMBL" id="TMQ89174.1"/>
    </source>
</evidence>
<protein>
    <submittedName>
        <fullName evidence="1">DUF2334 domain-containing protein</fullName>
    </submittedName>
</protein>
<comment type="caution">
    <text evidence="1">The sequence shown here is derived from an EMBL/GenBank/DDBJ whole genome shotgun (WGS) entry which is preliminary data.</text>
</comment>
<dbReference type="EMBL" id="VCKW01000403">
    <property type="protein sequence ID" value="TMQ89174.1"/>
    <property type="molecule type" value="Genomic_DNA"/>
</dbReference>
<sequence>MSPPKSFPFVVSVHDVSPSTATATRRWLADLDERGVPATLLLIPAPFGDGPALPGDPVLVDQLHEAAARGHELALHGYRHEGVPGGPHWRRGVNRVLVRGAGEFWTLTEQQARQRLRAGLDLLADAGIETAGFTPPGWLASPGTRRALAALGFAYWTSHLAVHRLPGGPVRRMPALSHRPGAAGERAGARLMVDAARTFARLRMPFRIALHPADLTRPGLRRAALAAIDLAVAAGGRPTTYQALVTA</sequence>
<dbReference type="Pfam" id="PF10096">
    <property type="entry name" value="DUF2334"/>
    <property type="match status" value="1"/>
</dbReference>
<organism evidence="1 2">
    <name type="scientific">Actinomadura soli</name>
    <dbReference type="NCBI Taxonomy" id="2508997"/>
    <lineage>
        <taxon>Bacteria</taxon>
        <taxon>Bacillati</taxon>
        <taxon>Actinomycetota</taxon>
        <taxon>Actinomycetes</taxon>
        <taxon>Streptosporangiales</taxon>
        <taxon>Thermomonosporaceae</taxon>
        <taxon>Actinomadura</taxon>
    </lineage>
</organism>
<proteinExistence type="predicted"/>
<dbReference type="Proteomes" id="UP000309174">
    <property type="component" value="Unassembled WGS sequence"/>
</dbReference>
<evidence type="ECO:0000313" key="2">
    <source>
        <dbReference type="Proteomes" id="UP000309174"/>
    </source>
</evidence>
<accession>A0A5C4IZM2</accession>
<dbReference type="Gene3D" id="3.20.20.370">
    <property type="entry name" value="Glycoside hydrolase/deacetylase"/>
    <property type="match status" value="1"/>
</dbReference>
<keyword evidence="2" id="KW-1185">Reference proteome</keyword>
<reference evidence="1 2" key="1">
    <citation type="submission" date="2019-05" db="EMBL/GenBank/DDBJ databases">
        <title>Draft genome sequence of Actinomadura sp. 14C53.</title>
        <authorList>
            <person name="Saricaoglu S."/>
            <person name="Isik K."/>
        </authorList>
    </citation>
    <scope>NUCLEOTIDE SEQUENCE [LARGE SCALE GENOMIC DNA]</scope>
    <source>
        <strain evidence="1 2">14C53</strain>
    </source>
</reference>
<dbReference type="RefSeq" id="WP_138650265.1">
    <property type="nucleotide sequence ID" value="NZ_VCKW01000403.1"/>
</dbReference>
<dbReference type="InterPro" id="IPR018763">
    <property type="entry name" value="DUF2334"/>
</dbReference>
<dbReference type="AlphaFoldDB" id="A0A5C4IZM2"/>